<dbReference type="InterPro" id="IPR036249">
    <property type="entry name" value="Thioredoxin-like_sf"/>
</dbReference>
<accession>A0ABP3V0L4</accession>
<organism evidence="2 3">
    <name type="scientific">Gaetbulibacter jejuensis</name>
    <dbReference type="NCBI Taxonomy" id="584607"/>
    <lineage>
        <taxon>Bacteria</taxon>
        <taxon>Pseudomonadati</taxon>
        <taxon>Bacteroidota</taxon>
        <taxon>Flavobacteriia</taxon>
        <taxon>Flavobacteriales</taxon>
        <taxon>Flavobacteriaceae</taxon>
        <taxon>Gaetbulibacter</taxon>
    </lineage>
</organism>
<dbReference type="InterPro" id="IPR013766">
    <property type="entry name" value="Thioredoxin_domain"/>
</dbReference>
<gene>
    <name evidence="2" type="ORF">GCM10009431_18600</name>
</gene>
<dbReference type="PROSITE" id="PS51352">
    <property type="entry name" value="THIOREDOXIN_2"/>
    <property type="match status" value="1"/>
</dbReference>
<evidence type="ECO:0000313" key="3">
    <source>
        <dbReference type="Proteomes" id="UP001500736"/>
    </source>
</evidence>
<evidence type="ECO:0000259" key="1">
    <source>
        <dbReference type="PROSITE" id="PS51352"/>
    </source>
</evidence>
<dbReference type="Proteomes" id="UP001500736">
    <property type="component" value="Unassembled WGS sequence"/>
</dbReference>
<dbReference type="PANTHER" id="PTHR43640:SF1">
    <property type="entry name" value="THIOREDOXIN-DEPENDENT PEROXIREDOXIN"/>
    <property type="match status" value="1"/>
</dbReference>
<sequence>MARTPSNMLPLGTKAPNFKLQDSVSGLQMSLDELKGVNATLIMFICNHCPFVKHVNPQLSQLAKDYISKGVNCVAISSNDIENYPQDRPELMRSNAIEQDFIFPYLFDQTQAVAKAYDAACTPDFYVFDKDLKLVYRGQLDDSRPGNDIDVTGSDIRAALDALLAQKPINELQKPSIGCNIKWK</sequence>
<dbReference type="EMBL" id="BAAAGF010000002">
    <property type="protein sequence ID" value="GAA0744452.1"/>
    <property type="molecule type" value="Genomic_DNA"/>
</dbReference>
<dbReference type="SUPFAM" id="SSF52833">
    <property type="entry name" value="Thioredoxin-like"/>
    <property type="match status" value="1"/>
</dbReference>
<evidence type="ECO:0000313" key="2">
    <source>
        <dbReference type="EMBL" id="GAA0744452.1"/>
    </source>
</evidence>
<name>A0ABP3V0L4_9FLAO</name>
<proteinExistence type="predicted"/>
<protein>
    <submittedName>
        <fullName evidence="2">Thioredoxin family protein</fullName>
    </submittedName>
</protein>
<dbReference type="InterPro" id="IPR000866">
    <property type="entry name" value="AhpC/TSA"/>
</dbReference>
<dbReference type="Pfam" id="PF00578">
    <property type="entry name" value="AhpC-TSA"/>
    <property type="match status" value="1"/>
</dbReference>
<comment type="caution">
    <text evidence="2">The sequence shown here is derived from an EMBL/GenBank/DDBJ whole genome shotgun (WGS) entry which is preliminary data.</text>
</comment>
<feature type="domain" description="Thioredoxin" evidence="1">
    <location>
        <begin position="9"/>
        <end position="165"/>
    </location>
</feature>
<dbReference type="InterPro" id="IPR047262">
    <property type="entry name" value="PRX-like1"/>
</dbReference>
<reference evidence="3" key="1">
    <citation type="journal article" date="2019" name="Int. J. Syst. Evol. Microbiol.">
        <title>The Global Catalogue of Microorganisms (GCM) 10K type strain sequencing project: providing services to taxonomists for standard genome sequencing and annotation.</title>
        <authorList>
            <consortium name="The Broad Institute Genomics Platform"/>
            <consortium name="The Broad Institute Genome Sequencing Center for Infectious Disease"/>
            <person name="Wu L."/>
            <person name="Ma J."/>
        </authorList>
    </citation>
    <scope>NUCLEOTIDE SEQUENCE [LARGE SCALE GENOMIC DNA]</scope>
    <source>
        <strain evidence="3">JCM 15976</strain>
    </source>
</reference>
<dbReference type="RefSeq" id="WP_343797706.1">
    <property type="nucleotide sequence ID" value="NZ_BAAAGF010000002.1"/>
</dbReference>
<keyword evidence="3" id="KW-1185">Reference proteome</keyword>
<dbReference type="Gene3D" id="3.40.30.10">
    <property type="entry name" value="Glutaredoxin"/>
    <property type="match status" value="1"/>
</dbReference>
<dbReference type="PANTHER" id="PTHR43640">
    <property type="entry name" value="OS07G0260300 PROTEIN"/>
    <property type="match status" value="1"/>
</dbReference>
<dbReference type="CDD" id="cd02969">
    <property type="entry name" value="PRX_like1"/>
    <property type="match status" value="1"/>
</dbReference>